<dbReference type="InterPro" id="IPR027461">
    <property type="entry name" value="Carboxypeptidase_A_C_sf"/>
</dbReference>
<keyword evidence="2 8" id="KW-0121">Carboxypeptidase</keyword>
<dbReference type="Proteomes" id="UP000535020">
    <property type="component" value="Unassembled WGS sequence"/>
</dbReference>
<dbReference type="Pfam" id="PF02016">
    <property type="entry name" value="Peptidase_S66"/>
    <property type="match status" value="1"/>
</dbReference>
<accession>A0A7Y8XYZ4</accession>
<feature type="domain" description="LD-carboxypeptidase C-terminal" evidence="7">
    <location>
        <begin position="171"/>
        <end position="303"/>
    </location>
</feature>
<proteinExistence type="inferred from homology"/>
<dbReference type="InterPro" id="IPR003507">
    <property type="entry name" value="S66_fam"/>
</dbReference>
<keyword evidence="9" id="KW-1185">Reference proteome</keyword>
<keyword evidence="3" id="KW-0645">Protease</keyword>
<sequence>MKRPSRLQKGDTVYLLNIARKGVYDPDFVTRTFDGWGLKTIIGETISEDSYCQFSANPEVRLRDLQNALDDENVKAVFFMRGGYGTVQILDKIDFSKFSEHPKWLVGFSDITYLHSHINRNFNIETIHGAMLFGFATAGPRDLESMKTLLFDANPTFEFDGLENHKNTNVKGELVGGNLSILHTVIGTPSDIDTNGKILFIEDTYENLMSIERMLYAMKRSGKFDNLKALLVGDFIIPLKDNETSNCMVPEFPEPDEYTIQTAFRLLLLNFFEEYDFPIVFGLPMGHRPDLNVALNLGREVRLDMTADTLRLTYGS</sequence>
<reference evidence="8 9" key="1">
    <citation type="submission" date="2020-07" db="EMBL/GenBank/DDBJ databases">
        <authorList>
            <person name="Sun Q."/>
        </authorList>
    </citation>
    <scope>NUCLEOTIDE SEQUENCE [LARGE SCALE GENOMIC DNA]</scope>
    <source>
        <strain evidence="8 9">MAH-1</strain>
    </source>
</reference>
<keyword evidence="4" id="KW-0378">Hydrolase</keyword>
<dbReference type="Pfam" id="PF17676">
    <property type="entry name" value="Peptidase_S66C"/>
    <property type="match status" value="1"/>
</dbReference>
<comment type="similarity">
    <text evidence="1">Belongs to the peptidase S66 family.</text>
</comment>
<dbReference type="Gene3D" id="3.50.30.60">
    <property type="entry name" value="LD-carboxypeptidase A C-terminal domain-like"/>
    <property type="match status" value="1"/>
</dbReference>
<evidence type="ECO:0000313" key="8">
    <source>
        <dbReference type="EMBL" id="NYA69522.1"/>
    </source>
</evidence>
<dbReference type="GO" id="GO:0004180">
    <property type="term" value="F:carboxypeptidase activity"/>
    <property type="evidence" value="ECO:0007669"/>
    <property type="project" value="UniProtKB-KW"/>
</dbReference>
<dbReference type="InterPro" id="IPR029062">
    <property type="entry name" value="Class_I_gatase-like"/>
</dbReference>
<dbReference type="PIRSF" id="PIRSF028757">
    <property type="entry name" value="LD-carboxypeptidase"/>
    <property type="match status" value="1"/>
</dbReference>
<gene>
    <name evidence="8" type="ORF">HZF10_01215</name>
</gene>
<dbReference type="InterPro" id="IPR040449">
    <property type="entry name" value="Peptidase_S66_N"/>
</dbReference>
<dbReference type="SUPFAM" id="SSF141986">
    <property type="entry name" value="LD-carboxypeptidase A C-terminal domain-like"/>
    <property type="match status" value="1"/>
</dbReference>
<evidence type="ECO:0000313" key="9">
    <source>
        <dbReference type="Proteomes" id="UP000535020"/>
    </source>
</evidence>
<dbReference type="GO" id="GO:0008236">
    <property type="term" value="F:serine-type peptidase activity"/>
    <property type="evidence" value="ECO:0007669"/>
    <property type="project" value="UniProtKB-KW"/>
</dbReference>
<keyword evidence="5" id="KW-0720">Serine protease</keyword>
<dbReference type="RefSeq" id="WP_176004347.1">
    <property type="nucleotide sequence ID" value="NZ_JABWMI010000002.1"/>
</dbReference>
<comment type="caution">
    <text evidence="8">The sequence shown here is derived from an EMBL/GenBank/DDBJ whole genome shotgun (WGS) entry which is preliminary data.</text>
</comment>
<dbReference type="PANTHER" id="PTHR30237:SF2">
    <property type="entry name" value="MUREIN TETRAPEPTIDE CARBOXYPEPTIDASE"/>
    <property type="match status" value="1"/>
</dbReference>
<dbReference type="PANTHER" id="PTHR30237">
    <property type="entry name" value="MURAMOYLTETRAPEPTIDE CARBOXYPEPTIDASE"/>
    <property type="match status" value="1"/>
</dbReference>
<dbReference type="InterPro" id="IPR040921">
    <property type="entry name" value="Peptidase_S66C"/>
</dbReference>
<evidence type="ECO:0000256" key="1">
    <source>
        <dbReference type="ARBA" id="ARBA00010233"/>
    </source>
</evidence>
<name>A0A7Y8XYZ4_9FLAO</name>
<evidence type="ECO:0000259" key="6">
    <source>
        <dbReference type="Pfam" id="PF02016"/>
    </source>
</evidence>
<dbReference type="GO" id="GO:0006508">
    <property type="term" value="P:proteolysis"/>
    <property type="evidence" value="ECO:0007669"/>
    <property type="project" value="UniProtKB-KW"/>
</dbReference>
<protein>
    <submittedName>
        <fullName evidence="8">LD-carboxypeptidase</fullName>
    </submittedName>
</protein>
<evidence type="ECO:0000256" key="2">
    <source>
        <dbReference type="ARBA" id="ARBA00022645"/>
    </source>
</evidence>
<evidence type="ECO:0000256" key="5">
    <source>
        <dbReference type="ARBA" id="ARBA00022825"/>
    </source>
</evidence>
<evidence type="ECO:0000259" key="7">
    <source>
        <dbReference type="Pfam" id="PF17676"/>
    </source>
</evidence>
<evidence type="ECO:0000256" key="3">
    <source>
        <dbReference type="ARBA" id="ARBA00022670"/>
    </source>
</evidence>
<organism evidence="8 9">
    <name type="scientific">Flavobacterium agri</name>
    <dbReference type="NCBI Taxonomy" id="2743471"/>
    <lineage>
        <taxon>Bacteria</taxon>
        <taxon>Pseudomonadati</taxon>
        <taxon>Bacteroidota</taxon>
        <taxon>Flavobacteriia</taxon>
        <taxon>Flavobacteriales</taxon>
        <taxon>Flavobacteriaceae</taxon>
        <taxon>Flavobacterium</taxon>
    </lineage>
</organism>
<dbReference type="AlphaFoldDB" id="A0A7Y8XYZ4"/>
<dbReference type="Gene3D" id="3.40.50.10740">
    <property type="entry name" value="Class I glutamine amidotransferase-like"/>
    <property type="match status" value="1"/>
</dbReference>
<dbReference type="CDD" id="cd07025">
    <property type="entry name" value="Peptidase_S66"/>
    <property type="match status" value="1"/>
</dbReference>
<dbReference type="InterPro" id="IPR027478">
    <property type="entry name" value="LdcA_N"/>
</dbReference>
<evidence type="ECO:0000256" key="4">
    <source>
        <dbReference type="ARBA" id="ARBA00022801"/>
    </source>
</evidence>
<dbReference type="SUPFAM" id="SSF52317">
    <property type="entry name" value="Class I glutamine amidotransferase-like"/>
    <property type="match status" value="1"/>
</dbReference>
<dbReference type="EMBL" id="JACBJI010000001">
    <property type="protein sequence ID" value="NYA69522.1"/>
    <property type="molecule type" value="Genomic_DNA"/>
</dbReference>
<feature type="domain" description="LD-carboxypeptidase N-terminal" evidence="6">
    <location>
        <begin position="31"/>
        <end position="129"/>
    </location>
</feature>